<comment type="subunit">
    <text evidence="7">Homodimer.</text>
</comment>
<dbReference type="InterPro" id="IPR036291">
    <property type="entry name" value="NAD(P)-bd_dom_sf"/>
</dbReference>
<gene>
    <name evidence="7" type="primary">aroE</name>
    <name evidence="11" type="ORF">EV664_10561</name>
</gene>
<dbReference type="GO" id="GO:0019632">
    <property type="term" value="P:shikimate metabolic process"/>
    <property type="evidence" value="ECO:0007669"/>
    <property type="project" value="TreeGrafter"/>
</dbReference>
<comment type="catalytic activity">
    <reaction evidence="6 7">
        <text>shikimate + NADP(+) = 3-dehydroshikimate + NADPH + H(+)</text>
        <dbReference type="Rhea" id="RHEA:17737"/>
        <dbReference type="ChEBI" id="CHEBI:15378"/>
        <dbReference type="ChEBI" id="CHEBI:16630"/>
        <dbReference type="ChEBI" id="CHEBI:36208"/>
        <dbReference type="ChEBI" id="CHEBI:57783"/>
        <dbReference type="ChEBI" id="CHEBI:58349"/>
        <dbReference type="EC" id="1.1.1.25"/>
    </reaction>
</comment>
<feature type="binding site" evidence="7">
    <location>
        <position position="93"/>
    </location>
    <ligand>
        <name>shikimate</name>
        <dbReference type="ChEBI" id="CHEBI:36208"/>
    </ligand>
</feature>
<evidence type="ECO:0000256" key="5">
    <source>
        <dbReference type="ARBA" id="ARBA00023141"/>
    </source>
</evidence>
<evidence type="ECO:0000256" key="7">
    <source>
        <dbReference type="HAMAP-Rule" id="MF_00222"/>
    </source>
</evidence>
<dbReference type="PANTHER" id="PTHR21089:SF1">
    <property type="entry name" value="BIFUNCTIONAL 3-DEHYDROQUINATE DEHYDRATASE_SHIKIMATE DEHYDROGENASE, CHLOROPLASTIC"/>
    <property type="match status" value="1"/>
</dbReference>
<dbReference type="CDD" id="cd01065">
    <property type="entry name" value="NAD_bind_Shikimate_DH"/>
    <property type="match status" value="1"/>
</dbReference>
<dbReference type="InterPro" id="IPR006151">
    <property type="entry name" value="Shikm_DH/Glu-tRNA_Rdtase"/>
</dbReference>
<dbReference type="Pfam" id="PF08501">
    <property type="entry name" value="Shikimate_dh_N"/>
    <property type="match status" value="1"/>
</dbReference>
<evidence type="ECO:0000313" key="11">
    <source>
        <dbReference type="EMBL" id="TDN82865.1"/>
    </source>
</evidence>
<dbReference type="EMBL" id="SNWD01000005">
    <property type="protein sequence ID" value="TDN82865.1"/>
    <property type="molecule type" value="Genomic_DNA"/>
</dbReference>
<protein>
    <recommendedName>
        <fullName evidence="2 7">Shikimate dehydrogenase (NADP(+))</fullName>
        <shortName evidence="7">SDH</shortName>
        <ecNumber evidence="2 7">1.1.1.25</ecNumber>
    </recommendedName>
</protein>
<dbReference type="Pfam" id="PF01488">
    <property type="entry name" value="Shikimate_DH"/>
    <property type="match status" value="1"/>
</dbReference>
<comment type="function">
    <text evidence="7">Involved in the biosynthesis of the chorismate, which leads to the biosynthesis of aromatic amino acids. Catalyzes the reversible NADPH linked reduction of 3-dehydroshikimate (DHSA) to yield shikimate (SA).</text>
</comment>
<feature type="binding site" evidence="7">
    <location>
        <begin position="20"/>
        <end position="22"/>
    </location>
    <ligand>
        <name>shikimate</name>
        <dbReference type="ChEBI" id="CHEBI:36208"/>
    </ligand>
</feature>
<dbReference type="GO" id="GO:0004764">
    <property type="term" value="F:shikimate 3-dehydrogenase (NADP+) activity"/>
    <property type="evidence" value="ECO:0007669"/>
    <property type="project" value="UniProtKB-UniRule"/>
</dbReference>
<keyword evidence="7" id="KW-0028">Amino-acid biosynthesis</keyword>
<dbReference type="InterPro" id="IPR041121">
    <property type="entry name" value="SDH_C"/>
</dbReference>
<feature type="binding site" evidence="7">
    <location>
        <position position="240"/>
    </location>
    <ligand>
        <name>NADP(+)</name>
        <dbReference type="ChEBI" id="CHEBI:58349"/>
    </ligand>
</feature>
<sequence length="274" mass="29069">MTDTVSLPIAHVIGDPIAHSKSPLIHRFWLDALGMEGSYDAVQVTPDALGAYIDRHRDNPDWRGCNVTLPHKLAILDHVADKGGLRDDLGAANTVFRDEAGALAATNTDIAGFYSPIAGFPFEDSHAVVIGAGGAARAVLYALAKAGIARVTVMNRSPLKAMGLIAKFGLKGDVVPLGTPLPAADLLVNASALGMRGQPALDIDLSPLPEDATVYDIVYAPLETALLEQARMRDLDTIDGLEMLIGQAALAFELFYGAEPPRERDEELRAALLA</sequence>
<feature type="binding site" evidence="7">
    <location>
        <begin position="131"/>
        <end position="135"/>
    </location>
    <ligand>
        <name>NADP(+)</name>
        <dbReference type="ChEBI" id="CHEBI:58349"/>
    </ligand>
</feature>
<dbReference type="SUPFAM" id="SSF53223">
    <property type="entry name" value="Aminoacid dehydrogenase-like, N-terminal domain"/>
    <property type="match status" value="1"/>
</dbReference>
<evidence type="ECO:0000259" key="9">
    <source>
        <dbReference type="Pfam" id="PF08501"/>
    </source>
</evidence>
<comment type="caution">
    <text evidence="7">Lacks conserved residue(s) required for the propagation of feature annotation.</text>
</comment>
<evidence type="ECO:0000256" key="1">
    <source>
        <dbReference type="ARBA" id="ARBA00004871"/>
    </source>
</evidence>
<evidence type="ECO:0000256" key="6">
    <source>
        <dbReference type="ARBA" id="ARBA00049442"/>
    </source>
</evidence>
<organism evidence="11 12">
    <name type="scientific">Stakelama pacifica</name>
    <dbReference type="NCBI Taxonomy" id="517720"/>
    <lineage>
        <taxon>Bacteria</taxon>
        <taxon>Pseudomonadati</taxon>
        <taxon>Pseudomonadota</taxon>
        <taxon>Alphaproteobacteria</taxon>
        <taxon>Sphingomonadales</taxon>
        <taxon>Sphingomonadaceae</taxon>
        <taxon>Stakelama</taxon>
    </lineage>
</organism>
<feature type="domain" description="Quinate/shikimate 5-dehydrogenase/glutamyl-tRNA reductase" evidence="8">
    <location>
        <begin position="122"/>
        <end position="172"/>
    </location>
</feature>
<feature type="binding site" evidence="7">
    <location>
        <position position="219"/>
    </location>
    <ligand>
        <name>shikimate</name>
        <dbReference type="ChEBI" id="CHEBI:36208"/>
    </ligand>
</feature>
<dbReference type="Pfam" id="PF18317">
    <property type="entry name" value="SDH_C"/>
    <property type="match status" value="1"/>
</dbReference>
<dbReference type="SUPFAM" id="SSF51735">
    <property type="entry name" value="NAD(P)-binding Rossmann-fold domains"/>
    <property type="match status" value="1"/>
</dbReference>
<evidence type="ECO:0000256" key="2">
    <source>
        <dbReference type="ARBA" id="ARBA00012962"/>
    </source>
</evidence>
<comment type="similarity">
    <text evidence="7">Belongs to the shikimate dehydrogenase family.</text>
</comment>
<dbReference type="RefSeq" id="WP_188656397.1">
    <property type="nucleotide sequence ID" value="NZ_BMLU01000005.1"/>
</dbReference>
<evidence type="ECO:0000256" key="3">
    <source>
        <dbReference type="ARBA" id="ARBA00022857"/>
    </source>
</evidence>
<dbReference type="UniPathway" id="UPA00053">
    <property type="reaction ID" value="UER00087"/>
</dbReference>
<feature type="domain" description="SDH C-terminal" evidence="10">
    <location>
        <begin position="240"/>
        <end position="264"/>
    </location>
</feature>
<feature type="domain" description="Shikimate dehydrogenase substrate binding N-terminal" evidence="9">
    <location>
        <begin position="12"/>
        <end position="95"/>
    </location>
</feature>
<feature type="active site" description="Proton acceptor" evidence="7">
    <location>
        <position position="72"/>
    </location>
</feature>
<evidence type="ECO:0000256" key="4">
    <source>
        <dbReference type="ARBA" id="ARBA00023002"/>
    </source>
</evidence>
<dbReference type="Gene3D" id="3.40.50.10860">
    <property type="entry name" value="Leucine Dehydrogenase, chain A, domain 1"/>
    <property type="match status" value="1"/>
</dbReference>
<dbReference type="GO" id="GO:0050661">
    <property type="term" value="F:NADP binding"/>
    <property type="evidence" value="ECO:0007669"/>
    <property type="project" value="TreeGrafter"/>
</dbReference>
<dbReference type="InterPro" id="IPR046346">
    <property type="entry name" value="Aminoacid_DH-like_N_sf"/>
</dbReference>
<keyword evidence="4 7" id="KW-0560">Oxidoreductase</keyword>
<dbReference type="EC" id="1.1.1.25" evidence="2 7"/>
<feature type="binding site" evidence="7">
    <location>
        <position position="68"/>
    </location>
    <ligand>
        <name>shikimate</name>
        <dbReference type="ChEBI" id="CHEBI:36208"/>
    </ligand>
</feature>
<feature type="binding site" evidence="7">
    <location>
        <position position="109"/>
    </location>
    <ligand>
        <name>shikimate</name>
        <dbReference type="ChEBI" id="CHEBI:36208"/>
    </ligand>
</feature>
<comment type="caution">
    <text evidence="11">The sequence shown here is derived from an EMBL/GenBank/DDBJ whole genome shotgun (WGS) entry which is preliminary data.</text>
</comment>
<accession>A0A4R6FQ78</accession>
<dbReference type="GO" id="GO:0008652">
    <property type="term" value="P:amino acid biosynthetic process"/>
    <property type="evidence" value="ECO:0007669"/>
    <property type="project" value="UniProtKB-KW"/>
</dbReference>
<dbReference type="GO" id="GO:0005829">
    <property type="term" value="C:cytosol"/>
    <property type="evidence" value="ECO:0007669"/>
    <property type="project" value="TreeGrafter"/>
</dbReference>
<evidence type="ECO:0000313" key="12">
    <source>
        <dbReference type="Proteomes" id="UP000295493"/>
    </source>
</evidence>
<keyword evidence="3 7" id="KW-0521">NADP</keyword>
<comment type="pathway">
    <text evidence="1 7">Metabolic intermediate biosynthesis; chorismate biosynthesis; chorismate from D-erythrose 4-phosphate and phosphoenolpyruvate: step 4/7.</text>
</comment>
<dbReference type="AlphaFoldDB" id="A0A4R6FQ78"/>
<dbReference type="InterPro" id="IPR013708">
    <property type="entry name" value="Shikimate_DH-bd_N"/>
</dbReference>
<dbReference type="Proteomes" id="UP000295493">
    <property type="component" value="Unassembled WGS sequence"/>
</dbReference>
<dbReference type="GO" id="GO:0009423">
    <property type="term" value="P:chorismate biosynthetic process"/>
    <property type="evidence" value="ECO:0007669"/>
    <property type="project" value="UniProtKB-UniRule"/>
</dbReference>
<dbReference type="InterPro" id="IPR022893">
    <property type="entry name" value="Shikimate_DH_fam"/>
</dbReference>
<feature type="binding site" evidence="7">
    <location>
        <position position="247"/>
    </location>
    <ligand>
        <name>shikimate</name>
        <dbReference type="ChEBI" id="CHEBI:36208"/>
    </ligand>
</feature>
<name>A0A4R6FQ78_9SPHN</name>
<keyword evidence="12" id="KW-1185">Reference proteome</keyword>
<dbReference type="Gene3D" id="3.40.50.720">
    <property type="entry name" value="NAD(P)-binding Rossmann-like Domain"/>
    <property type="match status" value="1"/>
</dbReference>
<dbReference type="GO" id="GO:0009073">
    <property type="term" value="P:aromatic amino acid family biosynthetic process"/>
    <property type="evidence" value="ECO:0007669"/>
    <property type="project" value="UniProtKB-KW"/>
</dbReference>
<evidence type="ECO:0000259" key="10">
    <source>
        <dbReference type="Pfam" id="PF18317"/>
    </source>
</evidence>
<feature type="binding site" evidence="7">
    <location>
        <position position="217"/>
    </location>
    <ligand>
        <name>NADP(+)</name>
        <dbReference type="ChEBI" id="CHEBI:58349"/>
    </ligand>
</feature>
<proteinExistence type="inferred from homology"/>
<reference evidence="11 12" key="1">
    <citation type="submission" date="2019-03" db="EMBL/GenBank/DDBJ databases">
        <title>Genomic Encyclopedia of Type Strains, Phase IV (KMG-IV): sequencing the most valuable type-strain genomes for metagenomic binning, comparative biology and taxonomic classification.</title>
        <authorList>
            <person name="Goeker M."/>
        </authorList>
    </citation>
    <scope>NUCLEOTIDE SEQUENCE [LARGE SCALE GENOMIC DNA]</scope>
    <source>
        <strain evidence="11 12">DSM 25059</strain>
    </source>
</reference>
<evidence type="ECO:0000259" key="8">
    <source>
        <dbReference type="Pfam" id="PF01488"/>
    </source>
</evidence>
<keyword evidence="5 7" id="KW-0057">Aromatic amino acid biosynthesis</keyword>
<dbReference type="PANTHER" id="PTHR21089">
    <property type="entry name" value="SHIKIMATE DEHYDROGENASE"/>
    <property type="match status" value="1"/>
</dbReference>
<dbReference type="HAMAP" id="MF_00222">
    <property type="entry name" value="Shikimate_DH_AroE"/>
    <property type="match status" value="1"/>
</dbReference>